<evidence type="ECO:0000256" key="6">
    <source>
        <dbReference type="SAM" id="Phobius"/>
    </source>
</evidence>
<dbReference type="GO" id="GO:0016887">
    <property type="term" value="F:ATP hydrolysis activity"/>
    <property type="evidence" value="ECO:0007669"/>
    <property type="project" value="InterPro"/>
</dbReference>
<dbReference type="InterPro" id="IPR044492">
    <property type="entry name" value="P_typ_ATPase_HD_dom"/>
</dbReference>
<accession>A0A430AI49</accession>
<evidence type="ECO:0000313" key="8">
    <source>
        <dbReference type="EMBL" id="RSU07789.1"/>
    </source>
</evidence>
<keyword evidence="9" id="KW-1185">Reference proteome</keyword>
<dbReference type="SUPFAM" id="SSF81653">
    <property type="entry name" value="Calcium ATPase, transduction domain A"/>
    <property type="match status" value="1"/>
</dbReference>
<dbReference type="GO" id="GO:0005524">
    <property type="term" value="F:ATP binding"/>
    <property type="evidence" value="ECO:0007669"/>
    <property type="project" value="InterPro"/>
</dbReference>
<feature type="transmembrane region" description="Helical" evidence="6">
    <location>
        <begin position="720"/>
        <end position="740"/>
    </location>
</feature>
<evidence type="ECO:0000256" key="1">
    <source>
        <dbReference type="ARBA" id="ARBA00004141"/>
    </source>
</evidence>
<dbReference type="InterPro" id="IPR059000">
    <property type="entry name" value="ATPase_P-type_domA"/>
</dbReference>
<dbReference type="PRINTS" id="PR00119">
    <property type="entry name" value="CATATPASE"/>
</dbReference>
<evidence type="ECO:0000256" key="4">
    <source>
        <dbReference type="ARBA" id="ARBA00022989"/>
    </source>
</evidence>
<feature type="transmembrane region" description="Helical" evidence="6">
    <location>
        <begin position="285"/>
        <end position="309"/>
    </location>
</feature>
<evidence type="ECO:0000313" key="9">
    <source>
        <dbReference type="Proteomes" id="UP000288669"/>
    </source>
</evidence>
<evidence type="ECO:0000256" key="3">
    <source>
        <dbReference type="ARBA" id="ARBA00022967"/>
    </source>
</evidence>
<feature type="transmembrane region" description="Helical" evidence="6">
    <location>
        <begin position="689"/>
        <end position="708"/>
    </location>
</feature>
<dbReference type="Proteomes" id="UP000288669">
    <property type="component" value="Unassembled WGS sequence"/>
</dbReference>
<dbReference type="Gene3D" id="1.20.1110.10">
    <property type="entry name" value="Calcium-transporting ATPase, transmembrane domain"/>
    <property type="match status" value="1"/>
</dbReference>
<dbReference type="GO" id="GO:0016020">
    <property type="term" value="C:membrane"/>
    <property type="evidence" value="ECO:0007669"/>
    <property type="project" value="UniProtKB-SubCell"/>
</dbReference>
<dbReference type="SUPFAM" id="SSF56784">
    <property type="entry name" value="HAD-like"/>
    <property type="match status" value="1"/>
</dbReference>
<evidence type="ECO:0000256" key="5">
    <source>
        <dbReference type="ARBA" id="ARBA00023136"/>
    </source>
</evidence>
<dbReference type="PRINTS" id="PR00120">
    <property type="entry name" value="HATPASE"/>
</dbReference>
<dbReference type="EMBL" id="NGJZ01000001">
    <property type="protein sequence ID" value="RSU07789.1"/>
    <property type="molecule type" value="Genomic_DNA"/>
</dbReference>
<dbReference type="Pfam" id="PF00122">
    <property type="entry name" value="E1-E2_ATPase"/>
    <property type="match status" value="1"/>
</dbReference>
<dbReference type="AlphaFoldDB" id="A0A430AI49"/>
<dbReference type="InterPro" id="IPR001757">
    <property type="entry name" value="P_typ_ATPase"/>
</dbReference>
<dbReference type="PROSITE" id="PS00154">
    <property type="entry name" value="ATPASE_E1_E2"/>
    <property type="match status" value="1"/>
</dbReference>
<dbReference type="OrthoDB" id="9760364at2"/>
<dbReference type="SUPFAM" id="SSF81665">
    <property type="entry name" value="Calcium ATPase, transmembrane domain M"/>
    <property type="match status" value="1"/>
</dbReference>
<dbReference type="PANTHER" id="PTHR42861">
    <property type="entry name" value="CALCIUM-TRANSPORTING ATPASE"/>
    <property type="match status" value="1"/>
</dbReference>
<protein>
    <submittedName>
        <fullName evidence="8">Magnesium-transporting ATPase</fullName>
    </submittedName>
</protein>
<feature type="transmembrane region" description="Helical" evidence="6">
    <location>
        <begin position="244"/>
        <end position="265"/>
    </location>
</feature>
<dbReference type="InterPro" id="IPR023299">
    <property type="entry name" value="ATPase_P-typ_cyto_dom_N"/>
</dbReference>
<evidence type="ECO:0000259" key="7">
    <source>
        <dbReference type="Pfam" id="PF00122"/>
    </source>
</evidence>
<feature type="domain" description="P-type ATPase A" evidence="7">
    <location>
        <begin position="132"/>
        <end position="230"/>
    </location>
</feature>
<dbReference type="InterPro" id="IPR018303">
    <property type="entry name" value="ATPase_P-typ_P_site"/>
</dbReference>
<dbReference type="InterPro" id="IPR036412">
    <property type="entry name" value="HAD-like_sf"/>
</dbReference>
<proteinExistence type="predicted"/>
<feature type="transmembrane region" description="Helical" evidence="6">
    <location>
        <begin position="77"/>
        <end position="96"/>
    </location>
</feature>
<dbReference type="SFLD" id="SFLDS00003">
    <property type="entry name" value="Haloacid_Dehalogenase"/>
    <property type="match status" value="1"/>
</dbReference>
<keyword evidence="4 6" id="KW-1133">Transmembrane helix</keyword>
<dbReference type="Pfam" id="PF00702">
    <property type="entry name" value="Hydrolase"/>
    <property type="match status" value="1"/>
</dbReference>
<dbReference type="InterPro" id="IPR008250">
    <property type="entry name" value="ATPase_P-typ_transduc_dom_A_sf"/>
</dbReference>
<dbReference type="InterPro" id="IPR023298">
    <property type="entry name" value="ATPase_P-typ_TM_dom_sf"/>
</dbReference>
<dbReference type="SUPFAM" id="SSF81660">
    <property type="entry name" value="Metal cation-transporting ATPase, ATP-binding domain N"/>
    <property type="match status" value="1"/>
</dbReference>
<dbReference type="Gene3D" id="3.40.50.1000">
    <property type="entry name" value="HAD superfamily/HAD-like"/>
    <property type="match status" value="1"/>
</dbReference>
<name>A0A430AI49_9ENTE</name>
<organism evidence="8 9">
    <name type="scientific">Vagococcus entomophilus</name>
    <dbReference type="NCBI Taxonomy" id="1160095"/>
    <lineage>
        <taxon>Bacteria</taxon>
        <taxon>Bacillati</taxon>
        <taxon>Bacillota</taxon>
        <taxon>Bacilli</taxon>
        <taxon>Lactobacillales</taxon>
        <taxon>Enterococcaceae</taxon>
        <taxon>Vagococcus</taxon>
    </lineage>
</organism>
<dbReference type="Gene3D" id="3.40.1110.10">
    <property type="entry name" value="Calcium-transporting ATPase, cytoplasmic domain N"/>
    <property type="match status" value="1"/>
</dbReference>
<evidence type="ECO:0000256" key="2">
    <source>
        <dbReference type="ARBA" id="ARBA00022692"/>
    </source>
</evidence>
<feature type="transmembrane region" description="Helical" evidence="6">
    <location>
        <begin position="782"/>
        <end position="808"/>
    </location>
</feature>
<comment type="subcellular location">
    <subcellularLocation>
        <location evidence="1">Membrane</location>
        <topology evidence="1">Multi-pass membrane protein</topology>
    </subcellularLocation>
</comment>
<gene>
    <name evidence="8" type="ORF">CBF30_00690</name>
</gene>
<keyword evidence="5 6" id="KW-0472">Membrane</keyword>
<feature type="transmembrane region" description="Helical" evidence="6">
    <location>
        <begin position="752"/>
        <end position="770"/>
    </location>
</feature>
<comment type="caution">
    <text evidence="8">The sequence shown here is derived from an EMBL/GenBank/DDBJ whole genome shotgun (WGS) entry which is preliminary data.</text>
</comment>
<feature type="transmembrane region" description="Helical" evidence="6">
    <location>
        <begin position="102"/>
        <end position="119"/>
    </location>
</feature>
<keyword evidence="3" id="KW-1278">Translocase</keyword>
<feature type="transmembrane region" description="Helical" evidence="6">
    <location>
        <begin position="658"/>
        <end position="677"/>
    </location>
</feature>
<reference evidence="8 9" key="1">
    <citation type="submission" date="2017-05" db="EMBL/GenBank/DDBJ databases">
        <title>Vagococcus spp. assemblies.</title>
        <authorList>
            <person name="Gulvik C.A."/>
        </authorList>
    </citation>
    <scope>NUCLEOTIDE SEQUENCE [LARGE SCALE GENOMIC DNA]</scope>
    <source>
        <strain evidence="8 9">DSM 24756</strain>
    </source>
</reference>
<dbReference type="Gene3D" id="2.70.150.10">
    <property type="entry name" value="Calcium-transporting ATPase, cytoplasmic transduction domain A"/>
    <property type="match status" value="1"/>
</dbReference>
<dbReference type="InterPro" id="IPR023214">
    <property type="entry name" value="HAD_sf"/>
</dbReference>
<sequence length="820" mass="91214">MKRFITWKEGGAVSLLKSKKQPPEPKLKERILTNQKPPETIIGLTEKEVTLRIQEHKVNRQEKNLGRSVLQIIKDNSFNLFNLINLLLALLLIFTGHLKNSFFFFVAVVNTCIGIYQEIRAKQTVDKLSILAQTHVVALRNQAFVSISQEEIVLDDVLFVETGDQILADSIVLSSEGLELDESLLTGEADSVEKKVENQVMSGSFVTAGSGYIKVTAVGEDNYVNTLTKEAKSEKKAPSELMRILNTLIKFLTIAIVPIGLLLFYSQYQTTHSFNSALLSMTASMISMIPEGLILLTSVAFAVGAANLAKKRTLIQSMPCIETLARVDTICLDKTGTITDGSLTLKEILPIKEQLDFTQILAEMMHTLPDTNATAQAIRCAYPLEQKKWTSEEMVPFSSFRKWSGATFTDHGTFILGAPEFVLSTIEPLLQQQIVLHSQKGYRVMLLAHTTETLNGPELPKQLDPYALLIIEDSIRENAVDTFSYFAKEDVTLKVISGDNPLTVSTIAQNAGILGAKNYVDLSTIPEDADLKQLVEEKTVFGRVTPAQKRSLIRALKENNHTTCMTGDGVNDVLALKEADVSVAMASGSDASRAVADVVLLDSDFSAMIHVLKEGRRVINNIERVASMYLVKTIYTILLSILFIFVNMHYPFEPIQLSPINSFTIGIPSFFLALAPNYHRVKGDFLHNILRISVPAALTVVTSIIILQLANQNFALGTDITSTMCVLLTGFTGFHVLIRVSDPLTVRRKQMVVLLFIAFISTFLLFGNFFELSSLLNRSVFFYLPLALGIRSIFNYISVIVAYLVHFFETTTWFTHHKKH</sequence>
<feature type="transmembrane region" description="Helical" evidence="6">
    <location>
        <begin position="626"/>
        <end position="646"/>
    </location>
</feature>
<dbReference type="NCBIfam" id="TIGR01494">
    <property type="entry name" value="ATPase_P-type"/>
    <property type="match status" value="2"/>
</dbReference>
<dbReference type="SFLD" id="SFLDF00027">
    <property type="entry name" value="p-type_atpase"/>
    <property type="match status" value="1"/>
</dbReference>
<keyword evidence="2 6" id="KW-0812">Transmembrane</keyword>
<dbReference type="SFLD" id="SFLDG00002">
    <property type="entry name" value="C1.7:_P-type_atpase_like"/>
    <property type="match status" value="1"/>
</dbReference>